<proteinExistence type="predicted"/>
<evidence type="ECO:0000256" key="4">
    <source>
        <dbReference type="ARBA" id="ARBA00022917"/>
    </source>
</evidence>
<gene>
    <name evidence="7" type="ORF">CMV_000309</name>
</gene>
<dbReference type="Pfam" id="PF00133">
    <property type="entry name" value="tRNA-synt_1"/>
    <property type="match status" value="1"/>
</dbReference>
<dbReference type="GO" id="GO:0005524">
    <property type="term" value="F:ATP binding"/>
    <property type="evidence" value="ECO:0007669"/>
    <property type="project" value="UniProtKB-KW"/>
</dbReference>
<evidence type="ECO:0000256" key="5">
    <source>
        <dbReference type="ARBA" id="ARBA00023146"/>
    </source>
</evidence>
<dbReference type="InterPro" id="IPR002300">
    <property type="entry name" value="aa-tRNA-synth_Ia"/>
</dbReference>
<keyword evidence="1" id="KW-0436">Ligase</keyword>
<evidence type="ECO:0000313" key="8">
    <source>
        <dbReference type="Proteomes" id="UP000737018"/>
    </source>
</evidence>
<dbReference type="InterPro" id="IPR014729">
    <property type="entry name" value="Rossmann-like_a/b/a_fold"/>
</dbReference>
<evidence type="ECO:0000256" key="3">
    <source>
        <dbReference type="ARBA" id="ARBA00022840"/>
    </source>
</evidence>
<organism evidence="7 8">
    <name type="scientific">Castanea mollissima</name>
    <name type="common">Chinese chestnut</name>
    <dbReference type="NCBI Taxonomy" id="60419"/>
    <lineage>
        <taxon>Eukaryota</taxon>
        <taxon>Viridiplantae</taxon>
        <taxon>Streptophyta</taxon>
        <taxon>Embryophyta</taxon>
        <taxon>Tracheophyta</taxon>
        <taxon>Spermatophyta</taxon>
        <taxon>Magnoliopsida</taxon>
        <taxon>eudicotyledons</taxon>
        <taxon>Gunneridae</taxon>
        <taxon>Pentapetalae</taxon>
        <taxon>rosids</taxon>
        <taxon>fabids</taxon>
        <taxon>Fagales</taxon>
        <taxon>Fagaceae</taxon>
        <taxon>Castanea</taxon>
    </lineage>
</organism>
<dbReference type="GO" id="GO:0004822">
    <property type="term" value="F:isoleucine-tRNA ligase activity"/>
    <property type="evidence" value="ECO:0007669"/>
    <property type="project" value="InterPro"/>
</dbReference>
<evidence type="ECO:0000256" key="1">
    <source>
        <dbReference type="ARBA" id="ARBA00022598"/>
    </source>
</evidence>
<dbReference type="OrthoDB" id="1706657at2759"/>
<dbReference type="AlphaFoldDB" id="A0A8J4W537"/>
<keyword evidence="5" id="KW-0030">Aminoacyl-tRNA synthetase</keyword>
<accession>A0A8J4W537</accession>
<dbReference type="Proteomes" id="UP000737018">
    <property type="component" value="Unassembled WGS sequence"/>
</dbReference>
<dbReference type="PANTHER" id="PTHR42780">
    <property type="entry name" value="SOLEUCYL-TRNA SYNTHETASE"/>
    <property type="match status" value="1"/>
</dbReference>
<dbReference type="PANTHER" id="PTHR42780:SF1">
    <property type="entry name" value="ISOLEUCINE--TRNA LIGASE, CYTOPLASMIC"/>
    <property type="match status" value="1"/>
</dbReference>
<evidence type="ECO:0000313" key="7">
    <source>
        <dbReference type="EMBL" id="KAF3976484.1"/>
    </source>
</evidence>
<keyword evidence="4" id="KW-0648">Protein biosynthesis</keyword>
<protein>
    <recommendedName>
        <fullName evidence="6">Aminoacyl-tRNA synthetase class Ia domain-containing protein</fullName>
    </recommendedName>
</protein>
<evidence type="ECO:0000259" key="6">
    <source>
        <dbReference type="Pfam" id="PF00133"/>
    </source>
</evidence>
<keyword evidence="3" id="KW-0067">ATP-binding</keyword>
<keyword evidence="8" id="KW-1185">Reference proteome</keyword>
<dbReference type="InterPro" id="IPR023586">
    <property type="entry name" value="Ile-tRNA-ligase_type2"/>
</dbReference>
<keyword evidence="2" id="KW-0547">Nucleotide-binding</keyword>
<dbReference type="EMBL" id="JRKL02000015">
    <property type="protein sequence ID" value="KAF3976484.1"/>
    <property type="molecule type" value="Genomic_DNA"/>
</dbReference>
<dbReference type="SUPFAM" id="SSF52374">
    <property type="entry name" value="Nucleotidylyl transferase"/>
    <property type="match status" value="1"/>
</dbReference>
<name>A0A8J4W537_9ROSI</name>
<dbReference type="GO" id="GO:0006428">
    <property type="term" value="P:isoleucyl-tRNA aminoacylation"/>
    <property type="evidence" value="ECO:0007669"/>
    <property type="project" value="TreeGrafter"/>
</dbReference>
<reference evidence="7" key="1">
    <citation type="submission" date="2020-03" db="EMBL/GenBank/DDBJ databases">
        <title>Castanea mollissima Vanexum genome sequencing.</title>
        <authorList>
            <person name="Staton M."/>
        </authorList>
    </citation>
    <scope>NUCLEOTIDE SEQUENCE</scope>
    <source>
        <tissue evidence="7">Leaf</tissue>
    </source>
</reference>
<feature type="domain" description="Aminoacyl-tRNA synthetase class Ia" evidence="6">
    <location>
        <begin position="19"/>
        <end position="72"/>
    </location>
</feature>
<evidence type="ECO:0000256" key="2">
    <source>
        <dbReference type="ARBA" id="ARBA00022741"/>
    </source>
</evidence>
<comment type="caution">
    <text evidence="7">The sequence shown here is derived from an EMBL/GenBank/DDBJ whole genome shotgun (WGS) entry which is preliminary data.</text>
</comment>
<dbReference type="Gene3D" id="3.40.50.620">
    <property type="entry name" value="HUPs"/>
    <property type="match status" value="1"/>
</dbReference>
<sequence length="72" mass="8435">MKGVCKGKDFSFPKHEEEILRLWTDIKAFEAHLEWTKDSPEYVFYDGPLFATGLPHYGHILTDTIKDTVTRY</sequence>